<reference evidence="1" key="1">
    <citation type="submission" date="2013-05" db="EMBL/GenBank/DDBJ databases">
        <authorList>
            <person name="Harkins D.M."/>
            <person name="Durkin A.S."/>
            <person name="Brinkac L.M."/>
            <person name="Haft D.H."/>
            <person name="Selengut J.D."/>
            <person name="Sanka R."/>
            <person name="DePew J."/>
            <person name="Purushe J."/>
            <person name="Hartskeerl R.A."/>
            <person name="Ahmed A."/>
            <person name="van der Linden H."/>
            <person name="Goris M.G.A."/>
            <person name="Vinetz J.M."/>
            <person name="Sutton G.G."/>
            <person name="Nierman W.C."/>
            <person name="Fouts D.E."/>
        </authorList>
    </citation>
    <scope>NUCLEOTIDE SEQUENCE [LARGE SCALE GENOMIC DNA]</scope>
    <source>
        <strain evidence="1">5399</strain>
    </source>
</reference>
<keyword evidence="2" id="KW-1185">Reference proteome</keyword>
<organism evidence="1 2">
    <name type="scientific">Leptospira broomii serovar Hurstbridge str. 5399</name>
    <dbReference type="NCBI Taxonomy" id="1049789"/>
    <lineage>
        <taxon>Bacteria</taxon>
        <taxon>Pseudomonadati</taxon>
        <taxon>Spirochaetota</taxon>
        <taxon>Spirochaetia</taxon>
        <taxon>Leptospirales</taxon>
        <taxon>Leptospiraceae</taxon>
        <taxon>Leptospira</taxon>
    </lineage>
</organism>
<evidence type="ECO:0000313" key="2">
    <source>
        <dbReference type="Proteomes" id="UP000015454"/>
    </source>
</evidence>
<dbReference type="AlphaFoldDB" id="T0GGN4"/>
<comment type="caution">
    <text evidence="1">The sequence shown here is derived from an EMBL/GenBank/DDBJ whole genome shotgun (WGS) entry which is preliminary data.</text>
</comment>
<dbReference type="EMBL" id="AHMO02000008">
    <property type="protein sequence ID" value="EQA46019.1"/>
    <property type="molecule type" value="Genomic_DNA"/>
</dbReference>
<name>T0GGN4_9LEPT</name>
<dbReference type="STRING" id="1049789.LEP1GSC050_4190"/>
<proteinExistence type="predicted"/>
<dbReference type="OrthoDB" id="318816at2"/>
<gene>
    <name evidence="1" type="ORF">LEP1GSC050_4190</name>
</gene>
<dbReference type="Gene3D" id="3.40.50.1820">
    <property type="entry name" value="alpha/beta hydrolase"/>
    <property type="match status" value="1"/>
</dbReference>
<dbReference type="InterPro" id="IPR029058">
    <property type="entry name" value="AB_hydrolase_fold"/>
</dbReference>
<evidence type="ECO:0000313" key="1">
    <source>
        <dbReference type="EMBL" id="EQA46019.1"/>
    </source>
</evidence>
<protein>
    <submittedName>
        <fullName evidence="1">Uncharacterized protein</fullName>
    </submittedName>
</protein>
<accession>T0GGN4</accession>
<dbReference type="Proteomes" id="UP000015454">
    <property type="component" value="Unassembled WGS sequence"/>
</dbReference>
<sequence>MWNVVIVGVLSLLSFNCQLTQRYYRAQGILAGEKRDFLVDSGAAAVRLQNTPPGSVAIPSMEELSLLVKQYSPDYATIRLLQAIYSDSFQAKYQKKYFDLVKQLRTKAPTKRDLTKLEKYQILFVPGLAYRLDKSTGADFSRQRNWFGKSGITSSLIETDELGLAKDNAIRIKEYIALHSDGRKVIIVSASKGSQDVLEYFAIASPEEIKHVHAWVNIGGINRGTLLANEFCKFPKSLLPIIMLGFRGRSAALVRDLQRLEPSDGFLAQRVPKTLKVIHFQGILFDSQVNEEIHSRYRKLSQFGPNDGLTLTVDSIVPKGIVITEIGLDHYFRDPEIDTKTAALALLAVGD</sequence>